<feature type="domain" description="ADF-H" evidence="3">
    <location>
        <begin position="61"/>
        <end position="207"/>
    </location>
</feature>
<comment type="caution">
    <text evidence="4">The sequence shown here is derived from an EMBL/GenBank/DDBJ whole genome shotgun (WGS) entry which is preliminary data.</text>
</comment>
<evidence type="ECO:0000313" key="5">
    <source>
        <dbReference type="Proteomes" id="UP000324632"/>
    </source>
</evidence>
<dbReference type="SUPFAM" id="SSF55753">
    <property type="entry name" value="Actin depolymerizing proteins"/>
    <property type="match status" value="1"/>
</dbReference>
<proteinExistence type="inferred from homology"/>
<dbReference type="Pfam" id="PF00241">
    <property type="entry name" value="Cofilin_ADF"/>
    <property type="match status" value="1"/>
</dbReference>
<gene>
    <name evidence="4" type="ORF">E1301_Tti001279</name>
</gene>
<dbReference type="EMBL" id="SOYY01000008">
    <property type="protein sequence ID" value="KAA0718127.1"/>
    <property type="molecule type" value="Genomic_DNA"/>
</dbReference>
<dbReference type="Gene3D" id="3.40.20.10">
    <property type="entry name" value="Severin"/>
    <property type="match status" value="1"/>
</dbReference>
<evidence type="ECO:0000313" key="4">
    <source>
        <dbReference type="EMBL" id="KAA0718127.1"/>
    </source>
</evidence>
<protein>
    <submittedName>
        <fullName evidence="4">Cofilin-2 Cofilin, muscle isoform</fullName>
    </submittedName>
</protein>
<name>A0A5A9PBU8_9TELE</name>
<comment type="similarity">
    <text evidence="1">Belongs to the actin-binding proteins ADF family.</text>
</comment>
<dbReference type="GO" id="GO:0003779">
    <property type="term" value="F:actin binding"/>
    <property type="evidence" value="ECO:0007669"/>
    <property type="project" value="UniProtKB-KW"/>
</dbReference>
<keyword evidence="5" id="KW-1185">Reference proteome</keyword>
<dbReference type="GO" id="GO:0030042">
    <property type="term" value="P:actin filament depolymerization"/>
    <property type="evidence" value="ECO:0007669"/>
    <property type="project" value="InterPro"/>
</dbReference>
<dbReference type="PRINTS" id="PR00006">
    <property type="entry name" value="COFILIN"/>
</dbReference>
<keyword evidence="2" id="KW-0009">Actin-binding</keyword>
<dbReference type="Proteomes" id="UP000324632">
    <property type="component" value="Chromosome 8"/>
</dbReference>
<evidence type="ECO:0000256" key="1">
    <source>
        <dbReference type="ARBA" id="ARBA00006844"/>
    </source>
</evidence>
<dbReference type="PROSITE" id="PS51263">
    <property type="entry name" value="ADF_H"/>
    <property type="match status" value="1"/>
</dbReference>
<evidence type="ECO:0000259" key="3">
    <source>
        <dbReference type="PROSITE" id="PS51263"/>
    </source>
</evidence>
<dbReference type="InterPro" id="IPR002108">
    <property type="entry name" value="ADF-H"/>
</dbReference>
<dbReference type="PANTHER" id="PTHR11913">
    <property type="entry name" value="COFILIN-RELATED"/>
    <property type="match status" value="1"/>
</dbReference>
<organism evidence="4 5">
    <name type="scientific">Triplophysa tibetana</name>
    <dbReference type="NCBI Taxonomy" id="1572043"/>
    <lineage>
        <taxon>Eukaryota</taxon>
        <taxon>Metazoa</taxon>
        <taxon>Chordata</taxon>
        <taxon>Craniata</taxon>
        <taxon>Vertebrata</taxon>
        <taxon>Euteleostomi</taxon>
        <taxon>Actinopterygii</taxon>
        <taxon>Neopterygii</taxon>
        <taxon>Teleostei</taxon>
        <taxon>Ostariophysi</taxon>
        <taxon>Cypriniformes</taxon>
        <taxon>Nemacheilidae</taxon>
        <taxon>Triplophysa</taxon>
    </lineage>
</organism>
<dbReference type="GO" id="GO:0015629">
    <property type="term" value="C:actin cytoskeleton"/>
    <property type="evidence" value="ECO:0007669"/>
    <property type="project" value="InterPro"/>
</dbReference>
<evidence type="ECO:0000256" key="2">
    <source>
        <dbReference type="ARBA" id="ARBA00023203"/>
    </source>
</evidence>
<dbReference type="SMART" id="SM00102">
    <property type="entry name" value="ADF"/>
    <property type="match status" value="1"/>
</dbReference>
<reference evidence="4 5" key="1">
    <citation type="journal article" date="2019" name="Mol. Ecol. Resour.">
        <title>Chromosome-level genome assembly of Triplophysa tibetana, a fish adapted to the harsh high-altitude environment of the Tibetan Plateau.</title>
        <authorList>
            <person name="Yang X."/>
            <person name="Liu H."/>
            <person name="Ma Z."/>
            <person name="Zou Y."/>
            <person name="Zou M."/>
            <person name="Mao Y."/>
            <person name="Li X."/>
            <person name="Wang H."/>
            <person name="Chen T."/>
            <person name="Wang W."/>
            <person name="Yang R."/>
        </authorList>
    </citation>
    <scope>NUCLEOTIDE SEQUENCE [LARGE SCALE GENOMIC DNA]</scope>
    <source>
        <strain evidence="4">TTIB1903HZAU</strain>
        <tissue evidence="4">Muscle</tissue>
    </source>
</reference>
<dbReference type="InterPro" id="IPR029006">
    <property type="entry name" value="ADF-H/Gelsolin-like_dom_sf"/>
</dbReference>
<sequence length="219" mass="24970">MALDAVSNNDFTITNNTIIKDSNAFQFKETSWHVYKTNISGDNKPQYSTIGRLRGFEQASGVAISDEVVKYYDLIRMRKQGEQEKERFKLVMMRISDDQKSIIVDHANCLRNKDVESAADIFEAVVSKLPPKECRYCLYDCHYATTESVKEDLIFIMWAPESANLKSKMLYASSRNDLKKKIPGLKFEWQVNDPSDIHKSCLVEKLGGPLVKSLEGKAI</sequence>
<accession>A0A5A9PBU8</accession>
<dbReference type="InterPro" id="IPR017904">
    <property type="entry name" value="ADF/Cofilin"/>
</dbReference>
<dbReference type="AlphaFoldDB" id="A0A5A9PBU8"/>
<dbReference type="CDD" id="cd11286">
    <property type="entry name" value="ADF_cofilin_like"/>
    <property type="match status" value="1"/>
</dbReference>